<accession>A0A8H6K2T0</accession>
<dbReference type="OrthoDB" id="4823584at2759"/>
<keyword evidence="3" id="KW-1185">Reference proteome</keyword>
<dbReference type="Proteomes" id="UP000639643">
    <property type="component" value="Unassembled WGS sequence"/>
</dbReference>
<organism evidence="2 3">
    <name type="scientific">Colletotrichum musicola</name>
    <dbReference type="NCBI Taxonomy" id="2175873"/>
    <lineage>
        <taxon>Eukaryota</taxon>
        <taxon>Fungi</taxon>
        <taxon>Dikarya</taxon>
        <taxon>Ascomycota</taxon>
        <taxon>Pezizomycotina</taxon>
        <taxon>Sordariomycetes</taxon>
        <taxon>Hypocreomycetidae</taxon>
        <taxon>Glomerellales</taxon>
        <taxon>Glomerellaceae</taxon>
        <taxon>Colletotrichum</taxon>
        <taxon>Colletotrichum orchidearum species complex</taxon>
    </lineage>
</organism>
<name>A0A8H6K2T0_9PEZI</name>
<feature type="compositionally biased region" description="Basic and acidic residues" evidence="1">
    <location>
        <begin position="161"/>
        <end position="170"/>
    </location>
</feature>
<gene>
    <name evidence="2" type="ORF">CMUS01_10572</name>
</gene>
<feature type="region of interest" description="Disordered" evidence="1">
    <location>
        <begin position="161"/>
        <end position="198"/>
    </location>
</feature>
<reference evidence="2" key="1">
    <citation type="journal article" date="2020" name="Phytopathology">
        <title>Genome Sequence Resources of Colletotrichum truncatum, C. plurivorum, C. musicola, and C. sojae: Four Species Pathogenic to Soybean (Glycine max).</title>
        <authorList>
            <person name="Rogerio F."/>
            <person name="Boufleur T.R."/>
            <person name="Ciampi-Guillardi M."/>
            <person name="Sukno S.A."/>
            <person name="Thon M.R."/>
            <person name="Massola Junior N.S."/>
            <person name="Baroncelli R."/>
        </authorList>
    </citation>
    <scope>NUCLEOTIDE SEQUENCE</scope>
    <source>
        <strain evidence="2">LFN0074</strain>
    </source>
</reference>
<evidence type="ECO:0000313" key="3">
    <source>
        <dbReference type="Proteomes" id="UP000639643"/>
    </source>
</evidence>
<feature type="region of interest" description="Disordered" evidence="1">
    <location>
        <begin position="42"/>
        <end position="71"/>
    </location>
</feature>
<proteinExistence type="predicted"/>
<feature type="compositionally biased region" description="Acidic residues" evidence="1">
    <location>
        <begin position="171"/>
        <end position="198"/>
    </location>
</feature>
<evidence type="ECO:0000313" key="2">
    <source>
        <dbReference type="EMBL" id="KAF6823687.1"/>
    </source>
</evidence>
<protein>
    <submittedName>
        <fullName evidence="2">Uncharacterized protein</fullName>
    </submittedName>
</protein>
<dbReference type="EMBL" id="WIGM01000493">
    <property type="protein sequence ID" value="KAF6823687.1"/>
    <property type="molecule type" value="Genomic_DNA"/>
</dbReference>
<evidence type="ECO:0000256" key="1">
    <source>
        <dbReference type="SAM" id="MobiDB-lite"/>
    </source>
</evidence>
<sequence>MNGATQRKPRSHKLNSDRVRRGWVTRKKNQALKAAQREVIRRRKKKPLNRAAKQHAQLSKVNKPSSWTSERAKKAWVTRKANQALRLAAAQRQTQLFMPQDEDGEGCSSVASVTDEPSVIESPAAPDRAKLRVSLVVTFPVREILVKVAARKEAELKELQAHMQASKEDAHDEPDDGELEAQEDAHDEPDDGDPVIEEPSCEVRNNLAEDLAAATDHDNLSDVVNIGKDMVESIHFHRVTQVGLAYKVELFVQLAERYSHDRVWKDELDLSWIASDKLLAYWNRFAGGRDGALDAAHPGACFRTKKILAVLGHRKTRFGSLELKVVYQGGNLGKVAWVEKRFLRLGLDLDERTFTDYCKAVRSPIPSDDFYVIAEETTVDIRRCPAWVMQTE</sequence>
<comment type="caution">
    <text evidence="2">The sequence shown here is derived from an EMBL/GenBank/DDBJ whole genome shotgun (WGS) entry which is preliminary data.</text>
</comment>
<dbReference type="AlphaFoldDB" id="A0A8H6K2T0"/>
<feature type="compositionally biased region" description="Polar residues" evidence="1">
    <location>
        <begin position="56"/>
        <end position="69"/>
    </location>
</feature>